<evidence type="ECO:0008006" key="3">
    <source>
        <dbReference type="Google" id="ProtNLM"/>
    </source>
</evidence>
<evidence type="ECO:0000313" key="2">
    <source>
        <dbReference type="Proteomes" id="UP001197214"/>
    </source>
</evidence>
<name>A0ABS6XQ94_9SPHN</name>
<evidence type="ECO:0000313" key="1">
    <source>
        <dbReference type="EMBL" id="MBW4331576.1"/>
    </source>
</evidence>
<dbReference type="EMBL" id="JAHWZX010000011">
    <property type="protein sequence ID" value="MBW4331576.1"/>
    <property type="molecule type" value="Genomic_DNA"/>
</dbReference>
<gene>
    <name evidence="1" type="ORF">KY084_11920</name>
</gene>
<accession>A0ABS6XQ94</accession>
<reference evidence="1 2" key="1">
    <citation type="submission" date="2021-07" db="EMBL/GenBank/DDBJ databases">
        <title>Stakelama flava sp. nov., a novel endophytic bacterium isolated from branch of Kandelia candel.</title>
        <authorList>
            <person name="Tuo L."/>
        </authorList>
    </citation>
    <scope>NUCLEOTIDE SEQUENCE [LARGE SCALE GENOMIC DNA]</scope>
    <source>
        <strain evidence="1 2">CBK3Z-3</strain>
    </source>
</reference>
<organism evidence="1 2">
    <name type="scientific">Stakelama flava</name>
    <dbReference type="NCBI Taxonomy" id="2860338"/>
    <lineage>
        <taxon>Bacteria</taxon>
        <taxon>Pseudomonadati</taxon>
        <taxon>Pseudomonadota</taxon>
        <taxon>Alphaproteobacteria</taxon>
        <taxon>Sphingomonadales</taxon>
        <taxon>Sphingomonadaceae</taxon>
        <taxon>Stakelama</taxon>
    </lineage>
</organism>
<dbReference type="RefSeq" id="WP_219238705.1">
    <property type="nucleotide sequence ID" value="NZ_JAHWZX010000011.1"/>
</dbReference>
<keyword evidence="2" id="KW-1185">Reference proteome</keyword>
<protein>
    <recommendedName>
        <fullName evidence="3">DUF4145 domain-containing protein</fullName>
    </recommendedName>
</protein>
<dbReference type="Proteomes" id="UP001197214">
    <property type="component" value="Unassembled WGS sequence"/>
</dbReference>
<comment type="caution">
    <text evidence="1">The sequence shown here is derived from an EMBL/GenBank/DDBJ whole genome shotgun (WGS) entry which is preliminary data.</text>
</comment>
<proteinExistence type="predicted"/>
<sequence length="172" mass="18848">MPAVNDANLLAFGKIVHLYAEIEWGVRCVLAGILEIPLVEALVASDPYSASTLKNVVKSATKLSRLSKGEQEEIIQIVGNWGAFAGLRNAIAHRRWEAGTRPDSIRPVGVHIRSGKPVMIGDTEDRDWIEAELVAEAQKLYELNQRALAFYHGSGMADVVGARNKERENTAT</sequence>